<sequence length="101" mass="11945">MFLKINLVGLLFFILPLILASDTGNQKEDVFYNCNNYQENDSFDLSVPEKRTCTKELKIVFVSKDRVMSPVQDSEENNYFLLLDYLDDRYKHKTSSMSFRR</sequence>
<evidence type="ECO:0000256" key="1">
    <source>
        <dbReference type="SAM" id="SignalP"/>
    </source>
</evidence>
<dbReference type="Proteomes" id="UP000046392">
    <property type="component" value="Unplaced"/>
</dbReference>
<protein>
    <submittedName>
        <fullName evidence="3">Secreted protein</fullName>
    </submittedName>
</protein>
<evidence type="ECO:0000313" key="3">
    <source>
        <dbReference type="WBParaSite" id="SPAL_0001228150.1"/>
    </source>
</evidence>
<proteinExistence type="predicted"/>
<keyword evidence="2" id="KW-1185">Reference proteome</keyword>
<accession>A0A0N5C2S1</accession>
<dbReference type="WBParaSite" id="SPAL_0001228150.1">
    <property type="protein sequence ID" value="SPAL_0001228150.1"/>
    <property type="gene ID" value="SPAL_0001228150"/>
</dbReference>
<name>A0A0N5C2S1_STREA</name>
<evidence type="ECO:0000313" key="2">
    <source>
        <dbReference type="Proteomes" id="UP000046392"/>
    </source>
</evidence>
<dbReference type="AlphaFoldDB" id="A0A0N5C2S1"/>
<reference evidence="3" key="1">
    <citation type="submission" date="2017-02" db="UniProtKB">
        <authorList>
            <consortium name="WormBaseParasite"/>
        </authorList>
    </citation>
    <scope>IDENTIFICATION</scope>
</reference>
<keyword evidence="1" id="KW-0732">Signal</keyword>
<organism evidence="2 3">
    <name type="scientific">Strongyloides papillosus</name>
    <name type="common">Intestinal threadworm</name>
    <dbReference type="NCBI Taxonomy" id="174720"/>
    <lineage>
        <taxon>Eukaryota</taxon>
        <taxon>Metazoa</taxon>
        <taxon>Ecdysozoa</taxon>
        <taxon>Nematoda</taxon>
        <taxon>Chromadorea</taxon>
        <taxon>Rhabditida</taxon>
        <taxon>Tylenchina</taxon>
        <taxon>Panagrolaimomorpha</taxon>
        <taxon>Strongyloidoidea</taxon>
        <taxon>Strongyloididae</taxon>
        <taxon>Strongyloides</taxon>
    </lineage>
</organism>
<feature type="chain" id="PRO_5005895354" evidence="1">
    <location>
        <begin position="21"/>
        <end position="101"/>
    </location>
</feature>
<feature type="signal peptide" evidence="1">
    <location>
        <begin position="1"/>
        <end position="20"/>
    </location>
</feature>